<keyword evidence="1" id="KW-1133">Transmembrane helix</keyword>
<evidence type="ECO:0000313" key="5">
    <source>
        <dbReference type="Proteomes" id="UP000266183"/>
    </source>
</evidence>
<dbReference type="Pfam" id="PF04773">
    <property type="entry name" value="FecR"/>
    <property type="match status" value="1"/>
</dbReference>
<proteinExistence type="predicted"/>
<gene>
    <name evidence="4" type="ORF">D4L85_19020</name>
</gene>
<dbReference type="Proteomes" id="UP000266183">
    <property type="component" value="Chromosome"/>
</dbReference>
<reference evidence="5" key="1">
    <citation type="submission" date="2018-09" db="EMBL/GenBank/DDBJ databases">
        <title>Chryseolinea sp. KIS68-18 isolated from soil.</title>
        <authorList>
            <person name="Weon H.-Y."/>
            <person name="Kwon S.-W."/>
            <person name="Lee S.A."/>
        </authorList>
    </citation>
    <scope>NUCLEOTIDE SEQUENCE [LARGE SCALE GENOMIC DNA]</scope>
    <source>
        <strain evidence="5">KIS68-18</strain>
    </source>
</reference>
<dbReference type="EMBL" id="CP032382">
    <property type="protein sequence ID" value="AYB32539.1"/>
    <property type="molecule type" value="Genomic_DNA"/>
</dbReference>
<dbReference type="InterPro" id="IPR006860">
    <property type="entry name" value="FecR"/>
</dbReference>
<dbReference type="InterPro" id="IPR012373">
    <property type="entry name" value="Ferrdict_sens_TM"/>
</dbReference>
<dbReference type="AlphaFoldDB" id="A0A385SMX5"/>
<keyword evidence="1" id="KW-0472">Membrane</keyword>
<dbReference type="GO" id="GO:0016989">
    <property type="term" value="F:sigma factor antagonist activity"/>
    <property type="evidence" value="ECO:0007669"/>
    <property type="project" value="TreeGrafter"/>
</dbReference>
<keyword evidence="5" id="KW-1185">Reference proteome</keyword>
<dbReference type="Pfam" id="PF16344">
    <property type="entry name" value="FecR_C"/>
    <property type="match status" value="1"/>
</dbReference>
<feature type="domain" description="FecR protein" evidence="2">
    <location>
        <begin position="107"/>
        <end position="201"/>
    </location>
</feature>
<dbReference type="PANTHER" id="PTHR30273:SF2">
    <property type="entry name" value="PROTEIN FECR"/>
    <property type="match status" value="1"/>
</dbReference>
<name>A0A385SMX5_9BACT</name>
<dbReference type="OrthoDB" id="1452822at2"/>
<evidence type="ECO:0000256" key="1">
    <source>
        <dbReference type="SAM" id="Phobius"/>
    </source>
</evidence>
<dbReference type="InterPro" id="IPR032508">
    <property type="entry name" value="FecR_C"/>
</dbReference>
<keyword evidence="1" id="KW-0812">Transmembrane</keyword>
<feature type="transmembrane region" description="Helical" evidence="1">
    <location>
        <begin position="74"/>
        <end position="95"/>
    </location>
</feature>
<accession>A0A385SMX5</accession>
<evidence type="ECO:0000259" key="3">
    <source>
        <dbReference type="Pfam" id="PF16344"/>
    </source>
</evidence>
<dbReference type="RefSeq" id="WP_119755792.1">
    <property type="nucleotide sequence ID" value="NZ_CP032382.1"/>
</dbReference>
<dbReference type="KEGG" id="chk:D4L85_19020"/>
<protein>
    <submittedName>
        <fullName evidence="4">DUF4974 domain-containing protein</fullName>
    </submittedName>
</protein>
<dbReference type="PIRSF" id="PIRSF018266">
    <property type="entry name" value="FecR"/>
    <property type="match status" value="1"/>
</dbReference>
<dbReference type="Gene3D" id="2.60.120.1440">
    <property type="match status" value="1"/>
</dbReference>
<evidence type="ECO:0000259" key="2">
    <source>
        <dbReference type="Pfam" id="PF04773"/>
    </source>
</evidence>
<dbReference type="Gene3D" id="3.55.50.30">
    <property type="match status" value="1"/>
</dbReference>
<feature type="domain" description="Protein FecR C-terminal" evidence="3">
    <location>
        <begin position="247"/>
        <end position="314"/>
    </location>
</feature>
<dbReference type="PANTHER" id="PTHR30273">
    <property type="entry name" value="PERIPLASMIC SIGNAL SENSOR AND SIGMA FACTOR ACTIVATOR FECR-RELATED"/>
    <property type="match status" value="1"/>
</dbReference>
<organism evidence="4 5">
    <name type="scientific">Chryseolinea soli</name>
    <dbReference type="NCBI Taxonomy" id="2321403"/>
    <lineage>
        <taxon>Bacteria</taxon>
        <taxon>Pseudomonadati</taxon>
        <taxon>Bacteroidota</taxon>
        <taxon>Cytophagia</taxon>
        <taxon>Cytophagales</taxon>
        <taxon>Fulvivirgaceae</taxon>
        <taxon>Chryseolinea</taxon>
    </lineage>
</organism>
<evidence type="ECO:0000313" key="4">
    <source>
        <dbReference type="EMBL" id="AYB32539.1"/>
    </source>
</evidence>
<sequence length="315" mass="35481">MDLQKFNKLLNRYHKGEANETEKALVDAWYKSYQAEESGVSLDDLQKEQIRLSIQNRLAELPGIKPSGSVRRLILYRVAASLLLLAVVGVFYYTVFWKRPSDAYSFIATATGKIEKVVLPDGSVAWLNASSKIRVPKTFDGATREVFLDEGEAFFEVKRNEHKPFKVHTVALEVQVLGTSFNVKSYAASADVKVTVSTGSVAVNRKVERLATLSPDQQFSYEKNTGTYSVNTVNSGNEQAWKDGDTYLRQATFDELALVLKNTYGVSLKTKDPVIQKYQFTLRLHGNVPVEETLQLVQSIHNTHYRKEGNDVILY</sequence>